<dbReference type="Pfam" id="PF01541">
    <property type="entry name" value="GIY-YIG"/>
    <property type="match status" value="1"/>
</dbReference>
<dbReference type="AlphaFoldDB" id="A0A1K0GEM1"/>
<keyword evidence="2" id="KW-0378">Hydrolase</keyword>
<keyword evidence="2" id="KW-0540">Nuclease</keyword>
<sequence length="242" mass="27836">MGLQREINKKYLGFRGIYVFTNKINGKQYVGSSKNLGVRLKDYFIISYLMDQSLRGSSICKALLKYGYNNFTLSVKILGPSIENLENYSKENHPDYIELEQYLLDNYTFIYNINRTASSAAYKRSTNKVNVGEKNPSHRKTGDKSHAWLNVHSEQNNRRYARSKARGTYKFYVYSDNFTLRAAPYKFERASKLAVFFNSNKNFGTNLAKLIVSIGVVGIRYTSYIITITLIEPSILELSFPP</sequence>
<feature type="domain" description="GIY-YIG" evidence="1">
    <location>
        <begin position="13"/>
        <end position="113"/>
    </location>
</feature>
<evidence type="ECO:0000313" key="3">
    <source>
        <dbReference type="Proteomes" id="UP000179920"/>
    </source>
</evidence>
<proteinExistence type="predicted"/>
<reference evidence="3" key="1">
    <citation type="submission" date="2016-04" db="EMBL/GenBank/DDBJ databases">
        <authorList>
            <person name="Guldener U."/>
            <person name="Guldener U."/>
        </authorList>
    </citation>
    <scope>NUCLEOTIDE SEQUENCE [LARGE SCALE GENOMIC DNA]</scope>
    <source>
        <strain evidence="3">UB2112</strain>
    </source>
</reference>
<dbReference type="InterPro" id="IPR006350">
    <property type="entry name" value="Intron_endoG1"/>
</dbReference>
<dbReference type="InterPro" id="IPR035901">
    <property type="entry name" value="GIY-YIG_endonuc_sf"/>
</dbReference>
<dbReference type="SMART" id="SM00465">
    <property type="entry name" value="GIYc"/>
    <property type="match status" value="1"/>
</dbReference>
<organism evidence="2 3">
    <name type="scientific">Ustilago bromivora</name>
    <dbReference type="NCBI Taxonomy" id="307758"/>
    <lineage>
        <taxon>Eukaryota</taxon>
        <taxon>Fungi</taxon>
        <taxon>Dikarya</taxon>
        <taxon>Basidiomycota</taxon>
        <taxon>Ustilaginomycotina</taxon>
        <taxon>Ustilaginomycetes</taxon>
        <taxon>Ustilaginales</taxon>
        <taxon>Ustilaginaceae</taxon>
        <taxon>Ustilago</taxon>
    </lineage>
</organism>
<keyword evidence="2" id="KW-0255">Endonuclease</keyword>
<dbReference type="Proteomes" id="UP000179920">
    <property type="component" value="Mitochondrion MITO"/>
</dbReference>
<gene>
    <name evidence="2" type="ORF">UBRO_21212</name>
</gene>
<dbReference type="Gene3D" id="3.40.1440.10">
    <property type="entry name" value="GIY-YIG endonuclease"/>
    <property type="match status" value="1"/>
</dbReference>
<dbReference type="EMBL" id="LT558140">
    <property type="protein sequence ID" value="SAM86534.1"/>
    <property type="molecule type" value="Genomic_DNA"/>
</dbReference>
<geneLocation type="mitochondrion" evidence="2"/>
<name>A0A1K0GEM1_9BASI</name>
<dbReference type="InterPro" id="IPR000305">
    <property type="entry name" value="GIY-YIG_endonuc"/>
</dbReference>
<evidence type="ECO:0000259" key="1">
    <source>
        <dbReference type="PROSITE" id="PS50164"/>
    </source>
</evidence>
<dbReference type="PROSITE" id="PS50164">
    <property type="entry name" value="GIY_YIG"/>
    <property type="match status" value="1"/>
</dbReference>
<dbReference type="NCBIfam" id="TIGR01453">
    <property type="entry name" value="grpIintron_endo"/>
    <property type="match status" value="1"/>
</dbReference>
<dbReference type="CDD" id="cd10445">
    <property type="entry name" value="GIY-YIG_bI1_like"/>
    <property type="match status" value="1"/>
</dbReference>
<dbReference type="GO" id="GO:0004519">
    <property type="term" value="F:endonuclease activity"/>
    <property type="evidence" value="ECO:0007669"/>
    <property type="project" value="UniProtKB-KW"/>
</dbReference>
<dbReference type="SUPFAM" id="SSF82771">
    <property type="entry name" value="GIY-YIG endonuclease"/>
    <property type="match status" value="1"/>
</dbReference>
<accession>A0A1K0GEM1</accession>
<protein>
    <submittedName>
        <fullName evidence="2">Intron-encoded GIY endonuclease</fullName>
    </submittedName>
</protein>
<evidence type="ECO:0000313" key="2">
    <source>
        <dbReference type="EMBL" id="SAM86534.1"/>
    </source>
</evidence>